<organism evidence="2 3">
    <name type="scientific">Hordeum vulgare subsp. vulgare</name>
    <name type="common">Domesticated barley</name>
    <dbReference type="NCBI Taxonomy" id="112509"/>
    <lineage>
        <taxon>Eukaryota</taxon>
        <taxon>Viridiplantae</taxon>
        <taxon>Streptophyta</taxon>
        <taxon>Embryophyta</taxon>
        <taxon>Tracheophyta</taxon>
        <taxon>Spermatophyta</taxon>
        <taxon>Magnoliopsida</taxon>
        <taxon>Liliopsida</taxon>
        <taxon>Poales</taxon>
        <taxon>Poaceae</taxon>
        <taxon>BOP clade</taxon>
        <taxon>Pooideae</taxon>
        <taxon>Triticodae</taxon>
        <taxon>Triticeae</taxon>
        <taxon>Hordeinae</taxon>
        <taxon>Hordeum</taxon>
    </lineage>
</organism>
<sequence length="295" mass="32717">MHYTHITPGHCPMVSLADSTLQIYSLKVAELEDGSGLNWPLEVYGVVAARDAVDHNRNILFSRSRSNCQILTREDPFLRLTGPSRAIVSQEPLHVEIELNVKGRTKSEDRSLMSRVWYYSGGHCGLGTLYTPLKGDFCTMALSSEEVYKSVQATIVGIRVCVPEETPNLFKNGGRVVCSSLPRRRAKLPDSEHTTDPSFRQVVLQDGAMASCSMGYLDLSRHVVSVKLCGMLEVFIEANSQSGALAGHVSIRARDCNISQDVCHLGDTQLEITVAWSHLVRDKLWITSEANEELR</sequence>
<reference evidence="2" key="3">
    <citation type="submission" date="2022-01" db="UniProtKB">
        <authorList>
            <consortium name="EnsemblPlants"/>
        </authorList>
    </citation>
    <scope>IDENTIFICATION</scope>
    <source>
        <strain evidence="2">subsp. vulgare</strain>
    </source>
</reference>
<dbReference type="Gramene" id="HORVU.MOREX.r2.2HG0156470.1">
    <property type="protein sequence ID" value="HORVU.MOREX.r2.2HG0156470.1"/>
    <property type="gene ID" value="HORVU.MOREX.r2.2HG0156470"/>
</dbReference>
<dbReference type="AlphaFoldDB" id="A0A8I6WWR9"/>
<dbReference type="Proteomes" id="UP000011116">
    <property type="component" value="Chromosome 2H"/>
</dbReference>
<evidence type="ECO:0000313" key="3">
    <source>
        <dbReference type="Proteomes" id="UP000011116"/>
    </source>
</evidence>
<dbReference type="PANTHER" id="PTHR33065">
    <property type="entry name" value="OS07G0486400 PROTEIN"/>
    <property type="match status" value="1"/>
</dbReference>
<dbReference type="Gramene" id="HORVU.MOREX.r3.2HG0188970.1">
    <property type="protein sequence ID" value="HORVU.MOREX.r3.2HG0188970.1"/>
    <property type="gene ID" value="HORVU.MOREX.r3.2HG0188970"/>
</dbReference>
<dbReference type="Pfam" id="PF20241">
    <property type="entry name" value="DUF6598"/>
    <property type="match status" value="1"/>
</dbReference>
<evidence type="ECO:0000313" key="2">
    <source>
        <dbReference type="EnsemblPlants" id="HORVU.MOREX.r3.2HG0188970.1"/>
    </source>
</evidence>
<dbReference type="EnsemblPlants" id="HORVU.MOREX.r3.2HG0188970.1">
    <property type="protein sequence ID" value="HORVU.MOREX.r3.2HG0188970.1"/>
    <property type="gene ID" value="HORVU.MOREX.r3.2HG0188970"/>
</dbReference>
<dbReference type="PANTHER" id="PTHR33065:SF197">
    <property type="entry name" value="GENOME ASSEMBLY, CHROMOSOME: II"/>
    <property type="match status" value="1"/>
</dbReference>
<evidence type="ECO:0000259" key="1">
    <source>
        <dbReference type="Pfam" id="PF20241"/>
    </source>
</evidence>
<keyword evidence="3" id="KW-1185">Reference proteome</keyword>
<name>A0A8I6WWR9_HORVV</name>
<dbReference type="InterPro" id="IPR046533">
    <property type="entry name" value="DUF6598"/>
</dbReference>
<reference evidence="2" key="2">
    <citation type="submission" date="2020-10" db="EMBL/GenBank/DDBJ databases">
        <authorList>
            <person name="Scholz U."/>
            <person name="Mascher M."/>
            <person name="Fiebig A."/>
        </authorList>
    </citation>
    <scope>NUCLEOTIDE SEQUENCE [LARGE SCALE GENOMIC DNA]</scope>
    <source>
        <strain evidence="2">cv. Morex</strain>
    </source>
</reference>
<accession>A0A8I6WWR9</accession>
<proteinExistence type="predicted"/>
<reference evidence="3" key="1">
    <citation type="journal article" date="2012" name="Nature">
        <title>A physical, genetic and functional sequence assembly of the barley genome.</title>
        <authorList>
            <consortium name="The International Barley Genome Sequencing Consortium"/>
            <person name="Mayer K.F."/>
            <person name="Waugh R."/>
            <person name="Brown J.W."/>
            <person name="Schulman A."/>
            <person name="Langridge P."/>
            <person name="Platzer M."/>
            <person name="Fincher G.B."/>
            <person name="Muehlbauer G.J."/>
            <person name="Sato K."/>
            <person name="Close T.J."/>
            <person name="Wise R.P."/>
            <person name="Stein N."/>
        </authorList>
    </citation>
    <scope>NUCLEOTIDE SEQUENCE [LARGE SCALE GENOMIC DNA]</scope>
    <source>
        <strain evidence="3">cv. Morex</strain>
    </source>
</reference>
<protein>
    <recommendedName>
        <fullName evidence="1">DUF6598 domain-containing protein</fullName>
    </recommendedName>
</protein>
<feature type="domain" description="DUF6598" evidence="1">
    <location>
        <begin position="20"/>
        <end position="274"/>
    </location>
</feature>